<dbReference type="AlphaFoldDB" id="A0A8C4U6D8"/>
<reference evidence="3" key="1">
    <citation type="submission" date="2025-08" db="UniProtKB">
        <authorList>
            <consortium name="Ensembl"/>
        </authorList>
    </citation>
    <scope>IDENTIFICATION</scope>
</reference>
<feature type="coiled-coil region" evidence="1">
    <location>
        <begin position="26"/>
        <end position="60"/>
    </location>
</feature>
<dbReference type="InterPro" id="IPR016187">
    <property type="entry name" value="CTDL_fold"/>
</dbReference>
<evidence type="ECO:0000313" key="4">
    <source>
        <dbReference type="Proteomes" id="UP000694562"/>
    </source>
</evidence>
<dbReference type="GO" id="GO:0004888">
    <property type="term" value="F:transmembrane signaling receptor activity"/>
    <property type="evidence" value="ECO:0007669"/>
    <property type="project" value="InterPro"/>
</dbReference>
<dbReference type="Proteomes" id="UP000694562">
    <property type="component" value="Unplaced"/>
</dbReference>
<dbReference type="SUPFAM" id="SSF56436">
    <property type="entry name" value="C-type lectin-like"/>
    <property type="match status" value="1"/>
</dbReference>
<dbReference type="InterPro" id="IPR016186">
    <property type="entry name" value="C-type_lectin-like/link_sf"/>
</dbReference>
<accession>A0A8C4U6D8</accession>
<dbReference type="InterPro" id="IPR039689">
    <property type="entry name" value="CD72"/>
</dbReference>
<dbReference type="Ensembl" id="ENSFTIT00000006343.1">
    <property type="protein sequence ID" value="ENSFTIP00000006064.1"/>
    <property type="gene ID" value="ENSFTIG00000004187.1"/>
</dbReference>
<dbReference type="OMA" id="YWIAERD"/>
<proteinExistence type="predicted"/>
<dbReference type="PANTHER" id="PTHR15028:SF6">
    <property type="entry name" value="B-CELL DIFFERENTIATION ANTIGEN CD72"/>
    <property type="match status" value="1"/>
</dbReference>
<feature type="domain" description="C-type lectin" evidence="2">
    <location>
        <begin position="80"/>
        <end position="181"/>
    </location>
</feature>
<dbReference type="PROSITE" id="PS50041">
    <property type="entry name" value="C_TYPE_LECTIN_2"/>
    <property type="match status" value="1"/>
</dbReference>
<protein>
    <recommendedName>
        <fullName evidence="2">C-type lectin domain-containing protein</fullName>
    </recommendedName>
</protein>
<organism evidence="3 4">
    <name type="scientific">Falco tinnunculus</name>
    <name type="common">Common kestrel</name>
    <dbReference type="NCBI Taxonomy" id="100819"/>
    <lineage>
        <taxon>Eukaryota</taxon>
        <taxon>Metazoa</taxon>
        <taxon>Chordata</taxon>
        <taxon>Craniata</taxon>
        <taxon>Vertebrata</taxon>
        <taxon>Euteleostomi</taxon>
        <taxon>Archelosauria</taxon>
        <taxon>Archosauria</taxon>
        <taxon>Dinosauria</taxon>
        <taxon>Saurischia</taxon>
        <taxon>Theropoda</taxon>
        <taxon>Coelurosauria</taxon>
        <taxon>Aves</taxon>
        <taxon>Neognathae</taxon>
        <taxon>Neoaves</taxon>
        <taxon>Telluraves</taxon>
        <taxon>Australaves</taxon>
        <taxon>Falconiformes</taxon>
        <taxon>Falconidae</taxon>
        <taxon>Falco</taxon>
    </lineage>
</organism>
<dbReference type="Gene3D" id="3.10.100.10">
    <property type="entry name" value="Mannose-Binding Protein A, subunit A"/>
    <property type="match status" value="1"/>
</dbReference>
<evidence type="ECO:0000256" key="1">
    <source>
        <dbReference type="SAM" id="Coils"/>
    </source>
</evidence>
<evidence type="ECO:0000313" key="3">
    <source>
        <dbReference type="Ensembl" id="ENSFTIP00000006064.1"/>
    </source>
</evidence>
<sequence>MRLELAWAMAELQRAWQEGNSSRQELGNLNVKLGHTRQELAVLQEEMQEVQGELRASKSTVSSLRACVNTDCCPSGWVLYRGKCLFISVSRKTWWESHHDCRMKSAQLLVQGNWPTWTLPQFLVMSDDMYWIAERDQNPHNKHERWDTDLYKGSWPKTCARILSNRMSYSNCLNNFSWICEKPPDLSSPLETL</sequence>
<keyword evidence="1" id="KW-0175">Coiled coil</keyword>
<dbReference type="InterPro" id="IPR001304">
    <property type="entry name" value="C-type_lectin-like"/>
</dbReference>
<evidence type="ECO:0000259" key="2">
    <source>
        <dbReference type="PROSITE" id="PS50041"/>
    </source>
</evidence>
<dbReference type="OrthoDB" id="8953283at2759"/>
<reference evidence="3" key="2">
    <citation type="submission" date="2025-09" db="UniProtKB">
        <authorList>
            <consortium name="Ensembl"/>
        </authorList>
    </citation>
    <scope>IDENTIFICATION</scope>
</reference>
<dbReference type="GO" id="GO:0005886">
    <property type="term" value="C:plasma membrane"/>
    <property type="evidence" value="ECO:0007669"/>
    <property type="project" value="InterPro"/>
</dbReference>
<name>A0A8C4U6D8_FALTI</name>
<keyword evidence="4" id="KW-1185">Reference proteome</keyword>
<dbReference type="PANTHER" id="PTHR15028">
    <property type="entry name" value="CD72-RELATED"/>
    <property type="match status" value="1"/>
</dbReference>